<evidence type="ECO:0000256" key="3">
    <source>
        <dbReference type="ARBA" id="ARBA00022898"/>
    </source>
</evidence>
<evidence type="ECO:0000256" key="5">
    <source>
        <dbReference type="PIRSR" id="PIRSR006278-2"/>
    </source>
</evidence>
<gene>
    <name evidence="7" type="ORF">HUT08_25320</name>
</gene>
<dbReference type="Proteomes" id="UP000509303">
    <property type="component" value="Chromosome"/>
</dbReference>
<dbReference type="Pfam" id="PF00291">
    <property type="entry name" value="PALP"/>
    <property type="match status" value="1"/>
</dbReference>
<organism evidence="7 8">
    <name type="scientific">Streptomyces buecherae</name>
    <dbReference type="NCBI Taxonomy" id="2763006"/>
    <lineage>
        <taxon>Bacteria</taxon>
        <taxon>Bacillati</taxon>
        <taxon>Actinomycetota</taxon>
        <taxon>Actinomycetes</taxon>
        <taxon>Kitasatosporales</taxon>
        <taxon>Streptomycetaceae</taxon>
        <taxon>Streptomyces</taxon>
    </lineage>
</organism>
<protein>
    <submittedName>
        <fullName evidence="7">Pyridoxal-phosphate dependent enzyme</fullName>
    </submittedName>
</protein>
<dbReference type="Gene3D" id="3.40.50.1100">
    <property type="match status" value="2"/>
</dbReference>
<dbReference type="AlphaFoldDB" id="A0A7H8NMN0"/>
<keyword evidence="8" id="KW-1185">Reference proteome</keyword>
<comment type="similarity">
    <text evidence="2">Belongs to the ACC deaminase/D-cysteine desulfhydrase family.</text>
</comment>
<evidence type="ECO:0000259" key="6">
    <source>
        <dbReference type="Pfam" id="PF00291"/>
    </source>
</evidence>
<evidence type="ECO:0000256" key="4">
    <source>
        <dbReference type="PIRSR" id="PIRSR006278-1"/>
    </source>
</evidence>
<proteinExistence type="inferred from homology"/>
<dbReference type="InterPro" id="IPR001926">
    <property type="entry name" value="TrpB-like_PALP"/>
</dbReference>
<feature type="modified residue" description="N6-(pyridoxal phosphate)lysine" evidence="5">
    <location>
        <position position="43"/>
    </location>
</feature>
<dbReference type="GO" id="GO:0019148">
    <property type="term" value="F:D-cysteine desulfhydrase activity"/>
    <property type="evidence" value="ECO:0007669"/>
    <property type="project" value="TreeGrafter"/>
</dbReference>
<dbReference type="PIRSF" id="PIRSF006278">
    <property type="entry name" value="ACCD_DCysDesulf"/>
    <property type="match status" value="1"/>
</dbReference>
<dbReference type="SUPFAM" id="SSF53686">
    <property type="entry name" value="Tryptophan synthase beta subunit-like PLP-dependent enzymes"/>
    <property type="match status" value="1"/>
</dbReference>
<dbReference type="GO" id="GO:1901605">
    <property type="term" value="P:alpha-amino acid metabolic process"/>
    <property type="evidence" value="ECO:0007669"/>
    <property type="project" value="UniProtKB-ARBA"/>
</dbReference>
<reference evidence="7 8" key="1">
    <citation type="submission" date="2020-06" db="EMBL/GenBank/DDBJ databases">
        <title>Genome mining for natural products.</title>
        <authorList>
            <person name="Zhang B."/>
            <person name="Shi J."/>
            <person name="Ge H."/>
        </authorList>
    </citation>
    <scope>NUCLEOTIDE SEQUENCE [LARGE SCALE GENOMIC DNA]</scope>
    <source>
        <strain evidence="7 8">NA00687</strain>
    </source>
</reference>
<comment type="cofactor">
    <cofactor evidence="1">
        <name>pyridoxal 5'-phosphate</name>
        <dbReference type="ChEBI" id="CHEBI:597326"/>
    </cofactor>
</comment>
<feature type="domain" description="Tryptophan synthase beta chain-like PALP" evidence="6">
    <location>
        <begin position="21"/>
        <end position="334"/>
    </location>
</feature>
<dbReference type="RefSeq" id="WP_176166400.1">
    <property type="nucleotide sequence ID" value="NZ_CP054929.1"/>
</dbReference>
<keyword evidence="3 5" id="KW-0663">Pyridoxal phosphate</keyword>
<dbReference type="InterPro" id="IPR027278">
    <property type="entry name" value="ACCD_DCysDesulf"/>
</dbReference>
<evidence type="ECO:0000256" key="1">
    <source>
        <dbReference type="ARBA" id="ARBA00001933"/>
    </source>
</evidence>
<evidence type="ECO:0000313" key="8">
    <source>
        <dbReference type="Proteomes" id="UP000509303"/>
    </source>
</evidence>
<evidence type="ECO:0000256" key="2">
    <source>
        <dbReference type="ARBA" id="ARBA00008639"/>
    </source>
</evidence>
<accession>A0A7H8NMN0</accession>
<sequence>MDALRPALPSPLQAVADARFARRGVRLLLKRDDLIHPDLPGNKWRKLEPNLRAAAATGPRPLLTFGGAYSNHLRATAAAGRLLGLATIGVVRGDELADRPLNPVLARCVADGMRLHFLTRSAYRRKAEPEVREALRARFGDCYVIPEGGSNALAATGCRTLGRELRAALDPADGPHVVGVACGTGGTLAGLAAGLADHPPPADPATGLTVDPPVEQAAEPATERAGERAAGSGSRPRAIGFPVLRGDFLAAEILALQTEAFGARVGDWELDGRFHCGGYARTTPELDAFAADFADRHGLPLDRVYVAKLLYGLTSLVEAGAIAGGSTVTAVITGPAPAP</sequence>
<dbReference type="InterPro" id="IPR036052">
    <property type="entry name" value="TrpB-like_PALP_sf"/>
</dbReference>
<name>A0A7H8NMN0_9ACTN</name>
<dbReference type="EMBL" id="CP054929">
    <property type="protein sequence ID" value="QKW54758.1"/>
    <property type="molecule type" value="Genomic_DNA"/>
</dbReference>
<dbReference type="PANTHER" id="PTHR43780:SF2">
    <property type="entry name" value="1-AMINOCYCLOPROPANE-1-CARBOXYLATE DEAMINASE-RELATED"/>
    <property type="match status" value="1"/>
</dbReference>
<feature type="active site" description="Nucleophile" evidence="4">
    <location>
        <position position="70"/>
    </location>
</feature>
<evidence type="ECO:0000313" key="7">
    <source>
        <dbReference type="EMBL" id="QKW54758.1"/>
    </source>
</evidence>
<dbReference type="PANTHER" id="PTHR43780">
    <property type="entry name" value="1-AMINOCYCLOPROPANE-1-CARBOXYLATE DEAMINASE-RELATED"/>
    <property type="match status" value="1"/>
</dbReference>